<evidence type="ECO:0000256" key="1">
    <source>
        <dbReference type="ARBA" id="ARBA00002265"/>
    </source>
</evidence>
<evidence type="ECO:0000313" key="11">
    <source>
        <dbReference type="Proteomes" id="UP000183924"/>
    </source>
</evidence>
<dbReference type="GO" id="GO:0043190">
    <property type="term" value="C:ATP-binding cassette (ABC) transporter complex"/>
    <property type="evidence" value="ECO:0007669"/>
    <property type="project" value="InterPro"/>
</dbReference>
<organism evidence="10 11">
    <name type="scientific">Candidatus Rickettsiella isopodorum</name>
    <dbReference type="NCBI Taxonomy" id="1225476"/>
    <lineage>
        <taxon>Bacteria</taxon>
        <taxon>Pseudomonadati</taxon>
        <taxon>Pseudomonadota</taxon>
        <taxon>Gammaproteobacteria</taxon>
        <taxon>Legionellales</taxon>
        <taxon>Coxiellaceae</taxon>
        <taxon>Rickettsiella</taxon>
    </lineage>
</organism>
<keyword evidence="7 9" id="KW-0472">Membrane</keyword>
<dbReference type="InterPro" id="IPR005495">
    <property type="entry name" value="LptG/LptF_permease"/>
</dbReference>
<dbReference type="PANTHER" id="PTHR33529">
    <property type="entry name" value="SLR0882 PROTEIN-RELATED"/>
    <property type="match status" value="1"/>
</dbReference>
<evidence type="ECO:0000256" key="5">
    <source>
        <dbReference type="ARBA" id="ARBA00022692"/>
    </source>
</evidence>
<evidence type="ECO:0000256" key="4">
    <source>
        <dbReference type="ARBA" id="ARBA00022475"/>
    </source>
</evidence>
<comment type="caution">
    <text evidence="10">The sequence shown here is derived from an EMBL/GenBank/DDBJ whole genome shotgun (WGS) entry which is preliminary data.</text>
</comment>
<keyword evidence="4" id="KW-1003">Cell membrane</keyword>
<evidence type="ECO:0000256" key="6">
    <source>
        <dbReference type="ARBA" id="ARBA00022989"/>
    </source>
</evidence>
<name>A0A1J8NG65_9COXI</name>
<protein>
    <recommendedName>
        <fullName evidence="12">LPS export ABC transporter permease LptG</fullName>
    </recommendedName>
</protein>
<comment type="subunit">
    <text evidence="8">Component of the lipopolysaccharide transport and assembly complex. The LptBFG transporter is composed of two ATP-binding proteins (LptB) and two transmembrane proteins (LptF and LptG).</text>
</comment>
<dbReference type="STRING" id="1225476.A1D18_04645"/>
<sequence>MKIIDRYLGRTIISTTLSVLGILLILFSLIKLIAETRDIGYGHYTLASAFYYVLLTLPSQFYSFFPVAILLGSILGLSVLAKHSELMILHSSGVSLYQMAWSLIKATLLMVFLTVLIGEGLAPRAARLAENHKSFLTTNGQTLMTQQGAVWIRDGHNYIYIQSILDPTHLNKVSRYQFDDNNNLLKASFAKQVNYEKNEWHAYDIATSLISLKKIKARHIAHEIWPFSFSPKLLNISIIQPQEMSLRQLNDYIRYRKKNLLNTSQYSLAFWQRILQPAAIWVMLCLAIPFTFKHLRTLATSLRTIAGIAVGFGFYLLNNFFGPFAIVYQWPPFLAALLPILIFMFIAIILMRWAK</sequence>
<dbReference type="GO" id="GO:0055085">
    <property type="term" value="P:transmembrane transport"/>
    <property type="evidence" value="ECO:0007669"/>
    <property type="project" value="InterPro"/>
</dbReference>
<keyword evidence="6 9" id="KW-1133">Transmembrane helix</keyword>
<dbReference type="GO" id="GO:0015920">
    <property type="term" value="P:lipopolysaccharide transport"/>
    <property type="evidence" value="ECO:0007669"/>
    <property type="project" value="TreeGrafter"/>
</dbReference>
<dbReference type="EMBL" id="LUKY01000033">
    <property type="protein sequence ID" value="OIZ94152.1"/>
    <property type="molecule type" value="Genomic_DNA"/>
</dbReference>
<dbReference type="RefSeq" id="WP_071662646.1">
    <property type="nucleotide sequence ID" value="NZ_LUKY01000033.1"/>
</dbReference>
<gene>
    <name evidence="10" type="ORF">A1D18_04645</name>
</gene>
<evidence type="ECO:0000256" key="9">
    <source>
        <dbReference type="SAM" id="Phobius"/>
    </source>
</evidence>
<dbReference type="Proteomes" id="UP000183924">
    <property type="component" value="Unassembled WGS sequence"/>
</dbReference>
<evidence type="ECO:0008006" key="12">
    <source>
        <dbReference type="Google" id="ProtNLM"/>
    </source>
</evidence>
<accession>A0A1J8NG65</accession>
<reference evidence="10 11" key="1">
    <citation type="submission" date="2016-03" db="EMBL/GenBank/DDBJ databases">
        <title>Comparative genomics of Rickettsiella.</title>
        <authorList>
            <person name="Chandler C."/>
            <person name="Wang Y."/>
        </authorList>
    </citation>
    <scope>NUCLEOTIDE SEQUENCE [LARGE SCALE GENOMIC DNA]</scope>
    <source>
        <strain evidence="10 11">RCFS May 2013</strain>
    </source>
</reference>
<comment type="similarity">
    <text evidence="3">Belongs to the LptF/LptG family.</text>
</comment>
<feature type="transmembrane region" description="Helical" evidence="9">
    <location>
        <begin position="274"/>
        <end position="292"/>
    </location>
</feature>
<feature type="transmembrane region" description="Helical" evidence="9">
    <location>
        <begin position="12"/>
        <end position="34"/>
    </location>
</feature>
<feature type="transmembrane region" description="Helical" evidence="9">
    <location>
        <begin position="304"/>
        <end position="327"/>
    </location>
</feature>
<proteinExistence type="inferred from homology"/>
<dbReference type="Pfam" id="PF03739">
    <property type="entry name" value="LptF_LptG"/>
    <property type="match status" value="1"/>
</dbReference>
<evidence type="ECO:0000256" key="7">
    <source>
        <dbReference type="ARBA" id="ARBA00023136"/>
    </source>
</evidence>
<evidence type="ECO:0000256" key="3">
    <source>
        <dbReference type="ARBA" id="ARBA00007725"/>
    </source>
</evidence>
<comment type="function">
    <text evidence="1">Part of the ABC transporter complex LptBFG involved in the translocation of lipopolysaccharide (LPS) from the inner membrane to the outer membrane.</text>
</comment>
<dbReference type="NCBIfam" id="TIGR04408">
    <property type="entry name" value="LptG_lptG"/>
    <property type="match status" value="1"/>
</dbReference>
<feature type="transmembrane region" description="Helical" evidence="9">
    <location>
        <begin position="61"/>
        <end position="81"/>
    </location>
</feature>
<keyword evidence="11" id="KW-1185">Reference proteome</keyword>
<dbReference type="InterPro" id="IPR030923">
    <property type="entry name" value="LptG"/>
</dbReference>
<keyword evidence="5 9" id="KW-0812">Transmembrane</keyword>
<comment type="subcellular location">
    <subcellularLocation>
        <location evidence="2">Cell membrane</location>
        <topology evidence="2">Multi-pass membrane protein</topology>
    </subcellularLocation>
</comment>
<dbReference type="OrthoDB" id="9776227at2"/>
<dbReference type="AlphaFoldDB" id="A0A1J8NG65"/>
<evidence type="ECO:0000256" key="8">
    <source>
        <dbReference type="ARBA" id="ARBA00026081"/>
    </source>
</evidence>
<feature type="transmembrane region" description="Helical" evidence="9">
    <location>
        <begin position="333"/>
        <end position="354"/>
    </location>
</feature>
<feature type="transmembrane region" description="Helical" evidence="9">
    <location>
        <begin position="102"/>
        <end position="122"/>
    </location>
</feature>
<evidence type="ECO:0000313" key="10">
    <source>
        <dbReference type="EMBL" id="OIZ94152.1"/>
    </source>
</evidence>
<dbReference type="PANTHER" id="PTHR33529:SF2">
    <property type="entry name" value="LIPOPOLYSACCHARIDE EXPORT SYSTEM PERMEASE PROTEIN LPTG"/>
    <property type="match status" value="1"/>
</dbReference>
<evidence type="ECO:0000256" key="2">
    <source>
        <dbReference type="ARBA" id="ARBA00004651"/>
    </source>
</evidence>